<dbReference type="PANTHER" id="PTHR23257:SF969">
    <property type="entry name" value="INTEGRIN-LINKED PROTEIN KINASE"/>
    <property type="match status" value="1"/>
</dbReference>
<feature type="region of interest" description="Disordered" evidence="1">
    <location>
        <begin position="1"/>
        <end position="30"/>
    </location>
</feature>
<dbReference type="InterPro" id="IPR000719">
    <property type="entry name" value="Prot_kinase_dom"/>
</dbReference>
<dbReference type="InterPro" id="IPR008271">
    <property type="entry name" value="Ser/Thr_kinase_AS"/>
</dbReference>
<sequence length="447" mass="51051">MESTSANKVEYVTASASDADHATKASSRLSIQGESVSMKRTEIEECSSSGISVEQQIEQSKVHWSLLTEFGGEKAEDGIPPPRKWQRLSLCCFNPEGEEVAEVSNVHDFKALRAHPTWGEFFWNEDDFAGFLVGEKFAEGAQAELHHAMVVWKNLEANEFVRRNGVEYVVKVFKKGTFLRDLQLQVPHGYLQFRADYRDMIEGKSNVVLLPRFQSGVECGVLLKNGQFAFLMLKEHFDLRHLIERNMKSRSCQCEGPFSKEEGEIIMYGVALGMDWLHGHSIIHRDLKASNVLVKECKSGFPKHFCYVADFECSVGVVGTGFFRAPEILQACKDQSLSLRPEVFSKAVDVYGFGMVCYEVLTGKLPFEDHPQSDYDLVLTGRRPTLPEYVEDWMCNLLNSCWQSNPIKRPSFEEILDIFVIYSTVARRREEQLKIDYGNNFRNWQLF</sequence>
<proteinExistence type="predicted"/>
<comment type="caution">
    <text evidence="3">The sequence shown here is derived from an EMBL/GenBank/DDBJ whole genome shotgun (WGS) entry which is preliminary data.</text>
</comment>
<dbReference type="GO" id="GO:0005524">
    <property type="term" value="F:ATP binding"/>
    <property type="evidence" value="ECO:0007669"/>
    <property type="project" value="InterPro"/>
</dbReference>
<dbReference type="Gene3D" id="1.10.510.10">
    <property type="entry name" value="Transferase(Phosphotransferase) domain 1"/>
    <property type="match status" value="1"/>
</dbReference>
<dbReference type="PANTHER" id="PTHR23257">
    <property type="entry name" value="SERINE-THREONINE PROTEIN KINASE"/>
    <property type="match status" value="1"/>
</dbReference>
<gene>
    <name evidence="3" type="ORF">KC19_11G050700</name>
</gene>
<dbReference type="Pfam" id="PF07714">
    <property type="entry name" value="PK_Tyr_Ser-Thr"/>
    <property type="match status" value="1"/>
</dbReference>
<dbReference type="PROSITE" id="PS50011">
    <property type="entry name" value="PROTEIN_KINASE_DOM"/>
    <property type="match status" value="1"/>
</dbReference>
<dbReference type="GO" id="GO:0007165">
    <property type="term" value="P:signal transduction"/>
    <property type="evidence" value="ECO:0007669"/>
    <property type="project" value="TreeGrafter"/>
</dbReference>
<dbReference type="AlphaFoldDB" id="A0A8T0GAM4"/>
<reference evidence="3 4" key="1">
    <citation type="submission" date="2020-06" db="EMBL/GenBank/DDBJ databases">
        <title>WGS assembly of Ceratodon purpureus strain R40.</title>
        <authorList>
            <person name="Carey S.B."/>
            <person name="Jenkins J."/>
            <person name="Shu S."/>
            <person name="Lovell J.T."/>
            <person name="Sreedasyam A."/>
            <person name="Maumus F."/>
            <person name="Tiley G.P."/>
            <person name="Fernandez-Pozo N."/>
            <person name="Barry K."/>
            <person name="Chen C."/>
            <person name="Wang M."/>
            <person name="Lipzen A."/>
            <person name="Daum C."/>
            <person name="Saski C.A."/>
            <person name="Payton A.C."/>
            <person name="Mcbreen J.C."/>
            <person name="Conrad R.E."/>
            <person name="Kollar L.M."/>
            <person name="Olsson S."/>
            <person name="Huttunen S."/>
            <person name="Landis J.B."/>
            <person name="Wickett N.J."/>
            <person name="Johnson M.G."/>
            <person name="Rensing S.A."/>
            <person name="Grimwood J."/>
            <person name="Schmutz J."/>
            <person name="Mcdaniel S.F."/>
        </authorList>
    </citation>
    <scope>NUCLEOTIDE SEQUENCE [LARGE SCALE GENOMIC DNA]</scope>
    <source>
        <strain evidence="3 4">R40</strain>
    </source>
</reference>
<dbReference type="GO" id="GO:0004672">
    <property type="term" value="F:protein kinase activity"/>
    <property type="evidence" value="ECO:0007669"/>
    <property type="project" value="InterPro"/>
</dbReference>
<dbReference type="EMBL" id="CM026432">
    <property type="protein sequence ID" value="KAG0556396.1"/>
    <property type="molecule type" value="Genomic_DNA"/>
</dbReference>
<evidence type="ECO:0000256" key="1">
    <source>
        <dbReference type="SAM" id="MobiDB-lite"/>
    </source>
</evidence>
<feature type="domain" description="Protein kinase" evidence="2">
    <location>
        <begin position="131"/>
        <end position="420"/>
    </location>
</feature>
<dbReference type="InterPro" id="IPR001245">
    <property type="entry name" value="Ser-Thr/Tyr_kinase_cat_dom"/>
</dbReference>
<accession>A0A8T0GAM4</accession>
<dbReference type="PROSITE" id="PS00108">
    <property type="entry name" value="PROTEIN_KINASE_ST"/>
    <property type="match status" value="1"/>
</dbReference>
<evidence type="ECO:0000313" key="4">
    <source>
        <dbReference type="Proteomes" id="UP000822688"/>
    </source>
</evidence>
<dbReference type="SUPFAM" id="SSF56112">
    <property type="entry name" value="Protein kinase-like (PK-like)"/>
    <property type="match status" value="1"/>
</dbReference>
<dbReference type="InterPro" id="IPR011009">
    <property type="entry name" value="Kinase-like_dom_sf"/>
</dbReference>
<dbReference type="SMART" id="SM00220">
    <property type="entry name" value="S_TKc"/>
    <property type="match status" value="1"/>
</dbReference>
<evidence type="ECO:0000313" key="3">
    <source>
        <dbReference type="EMBL" id="KAG0556396.1"/>
    </source>
</evidence>
<protein>
    <recommendedName>
        <fullName evidence="2">Protein kinase domain-containing protein</fullName>
    </recommendedName>
</protein>
<keyword evidence="4" id="KW-1185">Reference proteome</keyword>
<dbReference type="InterPro" id="IPR050167">
    <property type="entry name" value="Ser_Thr_protein_kinase"/>
</dbReference>
<dbReference type="Proteomes" id="UP000822688">
    <property type="component" value="Chromosome 11"/>
</dbReference>
<organism evidence="3 4">
    <name type="scientific">Ceratodon purpureus</name>
    <name type="common">Fire moss</name>
    <name type="synonym">Dicranum purpureum</name>
    <dbReference type="NCBI Taxonomy" id="3225"/>
    <lineage>
        <taxon>Eukaryota</taxon>
        <taxon>Viridiplantae</taxon>
        <taxon>Streptophyta</taxon>
        <taxon>Embryophyta</taxon>
        <taxon>Bryophyta</taxon>
        <taxon>Bryophytina</taxon>
        <taxon>Bryopsida</taxon>
        <taxon>Dicranidae</taxon>
        <taxon>Pseudoditrichales</taxon>
        <taxon>Ditrichaceae</taxon>
        <taxon>Ceratodon</taxon>
    </lineage>
</organism>
<dbReference type="GO" id="GO:0005737">
    <property type="term" value="C:cytoplasm"/>
    <property type="evidence" value="ECO:0007669"/>
    <property type="project" value="TreeGrafter"/>
</dbReference>
<name>A0A8T0GAM4_CERPU</name>
<evidence type="ECO:0000259" key="2">
    <source>
        <dbReference type="PROSITE" id="PS50011"/>
    </source>
</evidence>